<organism evidence="12">
    <name type="scientific">anaerobic digester metagenome</name>
    <dbReference type="NCBI Taxonomy" id="1263854"/>
    <lineage>
        <taxon>unclassified sequences</taxon>
        <taxon>metagenomes</taxon>
        <taxon>ecological metagenomes</taxon>
    </lineage>
</organism>
<dbReference type="NCBIfam" id="NF001126">
    <property type="entry name" value="PRK00139.1-4"/>
    <property type="match status" value="1"/>
</dbReference>
<dbReference type="InterPro" id="IPR036565">
    <property type="entry name" value="Mur-like_cat_sf"/>
</dbReference>
<evidence type="ECO:0000256" key="1">
    <source>
        <dbReference type="ARBA" id="ARBA00005898"/>
    </source>
</evidence>
<dbReference type="FunFam" id="3.90.190.20:FF:000006">
    <property type="entry name" value="UDP-N-acetylmuramoyl-L-alanyl-D-glutamate--2,6-diaminopimelate ligase"/>
    <property type="match status" value="1"/>
</dbReference>
<dbReference type="GO" id="GO:0009252">
    <property type="term" value="P:peptidoglycan biosynthetic process"/>
    <property type="evidence" value="ECO:0007669"/>
    <property type="project" value="UniProtKB-KW"/>
</dbReference>
<feature type="domain" description="Mur ligase C-terminal" evidence="10">
    <location>
        <begin position="335"/>
        <end position="464"/>
    </location>
</feature>
<dbReference type="PANTHER" id="PTHR23135:SF4">
    <property type="entry name" value="UDP-N-ACETYLMURAMOYL-L-ALANYL-D-GLUTAMATE--2,6-DIAMINOPIMELATE LIGASE MURE HOMOLOG, CHLOROPLASTIC"/>
    <property type="match status" value="1"/>
</dbReference>
<dbReference type="GO" id="GO:0004326">
    <property type="term" value="F:tetrahydrofolylpolyglutamate synthase activity"/>
    <property type="evidence" value="ECO:0007669"/>
    <property type="project" value="InterPro"/>
</dbReference>
<evidence type="ECO:0000259" key="10">
    <source>
        <dbReference type="Pfam" id="PF02875"/>
    </source>
</evidence>
<dbReference type="GO" id="GO:0071555">
    <property type="term" value="P:cell wall organization"/>
    <property type="evidence" value="ECO:0007669"/>
    <property type="project" value="UniProtKB-KW"/>
</dbReference>
<dbReference type="Pfam" id="PF08245">
    <property type="entry name" value="Mur_ligase_M"/>
    <property type="match status" value="1"/>
</dbReference>
<dbReference type="PROSITE" id="PS01011">
    <property type="entry name" value="FOLYLPOLYGLU_SYNT_1"/>
    <property type="match status" value="1"/>
</dbReference>
<dbReference type="InterPro" id="IPR000713">
    <property type="entry name" value="Mur_ligase_N"/>
</dbReference>
<dbReference type="InterPro" id="IPR018109">
    <property type="entry name" value="Folylpolyglutamate_synth_CS"/>
</dbReference>
<dbReference type="InterPro" id="IPR004101">
    <property type="entry name" value="Mur_ligase_C"/>
</dbReference>
<dbReference type="GO" id="GO:0005737">
    <property type="term" value="C:cytoplasm"/>
    <property type="evidence" value="ECO:0007669"/>
    <property type="project" value="InterPro"/>
</dbReference>
<proteinExistence type="inferred from homology"/>
<dbReference type="SUPFAM" id="SSF53244">
    <property type="entry name" value="MurD-like peptide ligases, peptide-binding domain"/>
    <property type="match status" value="1"/>
</dbReference>
<dbReference type="GO" id="GO:0005524">
    <property type="term" value="F:ATP binding"/>
    <property type="evidence" value="ECO:0007669"/>
    <property type="project" value="UniProtKB-KW"/>
</dbReference>
<sequence length="493" mass="53200">MIFRELLEAVEVLSTGGDPNVAITGITYDSRQVQPGFLFVAIKGFKSDGHDYIQESLALGAAAVVVERRVGFLPGVSWAVVPDTRQALALLSARFFGDPSARLKMIGVTGTNGKTTTTNLIASILNYAGLKVGLIGTIHNRIGDRILPVKHTTPESTDLQALLKEMAAEGVDACIMEVSSHALALHRVDGCEFDLAVFTNLTQDHLDFHRDMEEYRDVKKRLFSSLSRSVVKTQKYAVLNADDPSAMHLVEGAGGKVFTYGIKCEADVRAQDIQVTARGASFTVTGRWGRCQLNLKMTGLFNVYNALAAFTAAAALGVPAAVIKTALEAAMGVPGRFELVDAGQDFAVVVDYAHTPDGLENILKTAREIAGGRLITVFGCGGDRDRTKRPQMGAIAARYSDFAVITSDNPRTEEPLAIIRDIEQGLKFGPSGEKYCVEPDRRQAIHLAIGMAGTGDVVVIAGKGHEDYQIVGTQRFPFDDRLEAAEALKKRES</sequence>
<gene>
    <name evidence="12" type="primary">murE</name>
    <name evidence="12" type="ORF">SCFA_580002</name>
</gene>
<dbReference type="Gene3D" id="3.40.1390.10">
    <property type="entry name" value="MurE/MurF, N-terminal domain"/>
    <property type="match status" value="1"/>
</dbReference>
<dbReference type="AlphaFoldDB" id="A0A485M915"/>
<dbReference type="EMBL" id="CAADRN010000359">
    <property type="protein sequence ID" value="VFU18767.1"/>
    <property type="molecule type" value="Genomic_DNA"/>
</dbReference>
<keyword evidence="8" id="KW-0961">Cell wall biogenesis/degradation</keyword>
<dbReference type="SUPFAM" id="SSF53623">
    <property type="entry name" value="MurD-like peptide ligases, catalytic domain"/>
    <property type="match status" value="1"/>
</dbReference>
<feature type="domain" description="Mur ligase central" evidence="11">
    <location>
        <begin position="108"/>
        <end position="313"/>
    </location>
</feature>
<evidence type="ECO:0000256" key="3">
    <source>
        <dbReference type="ARBA" id="ARBA00022598"/>
    </source>
</evidence>
<keyword evidence="2" id="KW-0963">Cytoplasm</keyword>
<evidence type="ECO:0000259" key="11">
    <source>
        <dbReference type="Pfam" id="PF08245"/>
    </source>
</evidence>
<dbReference type="GO" id="GO:0008765">
    <property type="term" value="F:UDP-N-acetylmuramoylalanyl-D-glutamate-2,6-diaminopimelate ligase activity"/>
    <property type="evidence" value="ECO:0007669"/>
    <property type="project" value="UniProtKB-EC"/>
</dbReference>
<dbReference type="GO" id="GO:0008360">
    <property type="term" value="P:regulation of cell shape"/>
    <property type="evidence" value="ECO:0007669"/>
    <property type="project" value="UniProtKB-KW"/>
</dbReference>
<dbReference type="Pfam" id="PF02875">
    <property type="entry name" value="Mur_ligase_C"/>
    <property type="match status" value="1"/>
</dbReference>
<dbReference type="NCBIfam" id="TIGR01085">
    <property type="entry name" value="murE"/>
    <property type="match status" value="1"/>
</dbReference>
<keyword evidence="5" id="KW-0067">ATP-binding</keyword>
<evidence type="ECO:0000256" key="5">
    <source>
        <dbReference type="ARBA" id="ARBA00022840"/>
    </source>
</evidence>
<dbReference type="EC" id="6.3.2.13" evidence="12"/>
<evidence type="ECO:0000256" key="2">
    <source>
        <dbReference type="ARBA" id="ARBA00022490"/>
    </source>
</evidence>
<keyword evidence="4" id="KW-0547">Nucleotide-binding</keyword>
<evidence type="ECO:0000313" key="12">
    <source>
        <dbReference type="EMBL" id="VFU18767.1"/>
    </source>
</evidence>
<dbReference type="Gene3D" id="3.90.190.20">
    <property type="entry name" value="Mur ligase, C-terminal domain"/>
    <property type="match status" value="1"/>
</dbReference>
<dbReference type="InterPro" id="IPR035911">
    <property type="entry name" value="MurE/MurF_N"/>
</dbReference>
<reference evidence="12" key="1">
    <citation type="submission" date="2019-03" db="EMBL/GenBank/DDBJ databases">
        <authorList>
            <person name="Hao L."/>
        </authorList>
    </citation>
    <scope>NUCLEOTIDE SEQUENCE</scope>
</reference>
<evidence type="ECO:0000259" key="9">
    <source>
        <dbReference type="Pfam" id="PF01225"/>
    </source>
</evidence>
<dbReference type="GO" id="GO:0051301">
    <property type="term" value="P:cell division"/>
    <property type="evidence" value="ECO:0007669"/>
    <property type="project" value="InterPro"/>
</dbReference>
<dbReference type="Pfam" id="PF01225">
    <property type="entry name" value="Mur_ligase"/>
    <property type="match status" value="1"/>
</dbReference>
<dbReference type="NCBIfam" id="NF001124">
    <property type="entry name" value="PRK00139.1-2"/>
    <property type="match status" value="1"/>
</dbReference>
<keyword evidence="7" id="KW-0573">Peptidoglycan synthesis</keyword>
<dbReference type="InterPro" id="IPR013221">
    <property type="entry name" value="Mur_ligase_cen"/>
</dbReference>
<keyword evidence="3 12" id="KW-0436">Ligase</keyword>
<evidence type="ECO:0000256" key="7">
    <source>
        <dbReference type="ARBA" id="ARBA00022984"/>
    </source>
</evidence>
<evidence type="ECO:0000256" key="4">
    <source>
        <dbReference type="ARBA" id="ARBA00022741"/>
    </source>
</evidence>
<dbReference type="HAMAP" id="MF_00208">
    <property type="entry name" value="MurE"/>
    <property type="match status" value="1"/>
</dbReference>
<evidence type="ECO:0000256" key="8">
    <source>
        <dbReference type="ARBA" id="ARBA00023316"/>
    </source>
</evidence>
<protein>
    <submittedName>
        <fullName evidence="12">UDP-N-acetylmuramoylalanyl-D-glutamate-2, 6-diaminopimelate ligase</fullName>
        <ecNumber evidence="12">6.3.2.13</ecNumber>
    </submittedName>
</protein>
<dbReference type="InterPro" id="IPR005761">
    <property type="entry name" value="UDP-N-AcMur-Glu-dNH2Pim_ligase"/>
</dbReference>
<comment type="similarity">
    <text evidence="1">Belongs to the MurCDEF family. MurE subfamily.</text>
</comment>
<dbReference type="Gene3D" id="3.40.1190.10">
    <property type="entry name" value="Mur-like, catalytic domain"/>
    <property type="match status" value="1"/>
</dbReference>
<keyword evidence="6" id="KW-0133">Cell shape</keyword>
<accession>A0A485M915</accession>
<evidence type="ECO:0000256" key="6">
    <source>
        <dbReference type="ARBA" id="ARBA00022960"/>
    </source>
</evidence>
<dbReference type="InterPro" id="IPR036615">
    <property type="entry name" value="Mur_ligase_C_dom_sf"/>
</dbReference>
<dbReference type="SUPFAM" id="SSF63418">
    <property type="entry name" value="MurE/MurF N-terminal domain"/>
    <property type="match status" value="1"/>
</dbReference>
<feature type="domain" description="Mur ligase N-terminal catalytic" evidence="9">
    <location>
        <begin position="23"/>
        <end position="95"/>
    </location>
</feature>
<name>A0A485M915_9ZZZZ</name>
<dbReference type="PANTHER" id="PTHR23135">
    <property type="entry name" value="MUR LIGASE FAMILY MEMBER"/>
    <property type="match status" value="1"/>
</dbReference>